<evidence type="ECO:0000313" key="2">
    <source>
        <dbReference type="EMBL" id="NMA44422.1"/>
    </source>
</evidence>
<accession>A0A7K4BZ01</accession>
<keyword evidence="1" id="KW-1133">Transmembrane helix</keyword>
<evidence type="ECO:0000313" key="3">
    <source>
        <dbReference type="Proteomes" id="UP000526302"/>
    </source>
</evidence>
<name>A0A7K4BZ01_9ARCH</name>
<dbReference type="Proteomes" id="UP000526302">
    <property type="component" value="Unassembled WGS sequence"/>
</dbReference>
<organism evidence="2 3">
    <name type="scientific">Candidatus Iainarchaeum sp</name>
    <dbReference type="NCBI Taxonomy" id="3101447"/>
    <lineage>
        <taxon>Archaea</taxon>
        <taxon>Candidatus Iainarchaeota</taxon>
        <taxon>Candidatus Iainarchaeia</taxon>
        <taxon>Candidatus Iainarchaeales</taxon>
        <taxon>Candidatus Iainarchaeaceae</taxon>
        <taxon>Candidatus Iainarchaeum</taxon>
    </lineage>
</organism>
<protein>
    <recommendedName>
        <fullName evidence="4">Type II secretion system protein</fullName>
    </recommendedName>
</protein>
<keyword evidence="1" id="KW-0472">Membrane</keyword>
<evidence type="ECO:0000256" key="1">
    <source>
        <dbReference type="SAM" id="Phobius"/>
    </source>
</evidence>
<gene>
    <name evidence="2" type="ORF">GX950_01245</name>
</gene>
<reference evidence="2 3" key="1">
    <citation type="journal article" date="2020" name="Biotechnol. Biofuels">
        <title>New insights from the biogas microbiome by comprehensive genome-resolved metagenomics of nearly 1600 species originating from multiple anaerobic digesters.</title>
        <authorList>
            <person name="Campanaro S."/>
            <person name="Treu L."/>
            <person name="Rodriguez-R L.M."/>
            <person name="Kovalovszki A."/>
            <person name="Ziels R.M."/>
            <person name="Maus I."/>
            <person name="Zhu X."/>
            <person name="Kougias P.G."/>
            <person name="Basile A."/>
            <person name="Luo G."/>
            <person name="Schluter A."/>
            <person name="Konstantinidis K.T."/>
            <person name="Angelidaki I."/>
        </authorList>
    </citation>
    <scope>NUCLEOTIDE SEQUENCE [LARGE SCALE GENOMIC DNA]</scope>
    <source>
        <strain evidence="2">AS22ysBPME_79</strain>
    </source>
</reference>
<sequence>MSKGQISLDFLITILVVIITMSSMALIINSIENSQEEILLTNQLKQTANELSTTITASQVMQDTNFYSKIKIDNLIYKNNEFFPRIILNDTNLVVKEDISGKNMSHTAKFYKPAKIKISIKGNYLVIQSE</sequence>
<evidence type="ECO:0008006" key="4">
    <source>
        <dbReference type="Google" id="ProtNLM"/>
    </source>
</evidence>
<dbReference type="EMBL" id="JAAZKV010000009">
    <property type="protein sequence ID" value="NMA44422.1"/>
    <property type="molecule type" value="Genomic_DNA"/>
</dbReference>
<comment type="caution">
    <text evidence="2">The sequence shown here is derived from an EMBL/GenBank/DDBJ whole genome shotgun (WGS) entry which is preliminary data.</text>
</comment>
<dbReference type="AlphaFoldDB" id="A0A7K4BZ01"/>
<feature type="transmembrane region" description="Helical" evidence="1">
    <location>
        <begin position="6"/>
        <end position="28"/>
    </location>
</feature>
<proteinExistence type="predicted"/>
<keyword evidence="1" id="KW-0812">Transmembrane</keyword>